<organism evidence="1">
    <name type="scientific">marine metagenome</name>
    <dbReference type="NCBI Taxonomy" id="408172"/>
    <lineage>
        <taxon>unclassified sequences</taxon>
        <taxon>metagenomes</taxon>
        <taxon>ecological metagenomes</taxon>
    </lineage>
</organism>
<proteinExistence type="predicted"/>
<dbReference type="SUPFAM" id="SSF82185">
    <property type="entry name" value="Histone H3 K4-specific methyltransferase SET7/9 N-terminal domain"/>
    <property type="match status" value="1"/>
</dbReference>
<gene>
    <name evidence="1" type="ORF">METZ01_LOCUS398749</name>
</gene>
<dbReference type="EMBL" id="UINC01151977">
    <property type="protein sequence ID" value="SVD45895.1"/>
    <property type="molecule type" value="Genomic_DNA"/>
</dbReference>
<evidence type="ECO:0000313" key="1">
    <source>
        <dbReference type="EMBL" id="SVD45895.1"/>
    </source>
</evidence>
<sequence length="184" mass="21836">MIEKPEIINTGYLMLKDDGLVYSFYKNTETPFTGICGEYYSPDEVEEYIAEDGAFIEGIDFSHMLDYRENYKNGLKHGLCEYFGTFGKPLYKENYQFGLKHGVCEYYYDKITLTRLALRKGSWVFSVWQSNPMSKGKYIYNKGEIISSFSEKEEMKKQILYRKKVKQEKEELLKELLKKQRKLF</sequence>
<protein>
    <submittedName>
        <fullName evidence="1">Uncharacterized protein</fullName>
    </submittedName>
</protein>
<dbReference type="AlphaFoldDB" id="A0A382VIQ2"/>
<accession>A0A382VIQ2</accession>
<name>A0A382VIQ2_9ZZZZ</name>
<dbReference type="Gene3D" id="2.20.110.10">
    <property type="entry name" value="Histone H3 K4-specific methyltransferase SET7/9 N-terminal domain"/>
    <property type="match status" value="1"/>
</dbReference>
<reference evidence="1" key="1">
    <citation type="submission" date="2018-05" db="EMBL/GenBank/DDBJ databases">
        <authorList>
            <person name="Lanie J.A."/>
            <person name="Ng W.-L."/>
            <person name="Kazmierczak K.M."/>
            <person name="Andrzejewski T.M."/>
            <person name="Davidsen T.M."/>
            <person name="Wayne K.J."/>
            <person name="Tettelin H."/>
            <person name="Glass J.I."/>
            <person name="Rusch D."/>
            <person name="Podicherti R."/>
            <person name="Tsui H.-C.T."/>
            <person name="Winkler M.E."/>
        </authorList>
    </citation>
    <scope>NUCLEOTIDE SEQUENCE</scope>
</reference>